<dbReference type="RefSeq" id="WP_204118447.1">
    <property type="nucleotide sequence ID" value="NZ_BOLV01000005.1"/>
</dbReference>
<evidence type="ECO:0000256" key="1">
    <source>
        <dbReference type="SAM" id="Phobius"/>
    </source>
</evidence>
<sequence length="83" mass="8948">MAKQSPPTITLILLLTAGFLLPQLGLSALAMGWFALLLPLLGFLCLRLAARQPLAPQYQRLVVWGQPLAAVMALLILSKLIQG</sequence>
<reference evidence="3" key="1">
    <citation type="journal article" date="2019" name="Int. J. Syst. Evol. Microbiol.">
        <title>The Global Catalogue of Microorganisms (GCM) 10K type strain sequencing project: providing services to taxonomists for standard genome sequencing and annotation.</title>
        <authorList>
            <consortium name="The Broad Institute Genomics Platform"/>
            <consortium name="The Broad Institute Genome Sequencing Center for Infectious Disease"/>
            <person name="Wu L."/>
            <person name="Ma J."/>
        </authorList>
    </citation>
    <scope>NUCLEOTIDE SEQUENCE [LARGE SCALE GENOMIC DNA]</scope>
    <source>
        <strain evidence="3">CCM 9110</strain>
    </source>
</reference>
<dbReference type="Proteomes" id="UP001597199">
    <property type="component" value="Unassembled WGS sequence"/>
</dbReference>
<feature type="transmembrane region" description="Helical" evidence="1">
    <location>
        <begin position="30"/>
        <end position="49"/>
    </location>
</feature>
<organism evidence="2 3">
    <name type="scientific">Lacticaseibacillus suilingensis</name>
    <dbReference type="NCBI Taxonomy" id="2799577"/>
    <lineage>
        <taxon>Bacteria</taxon>
        <taxon>Bacillati</taxon>
        <taxon>Bacillota</taxon>
        <taxon>Bacilli</taxon>
        <taxon>Lactobacillales</taxon>
        <taxon>Lactobacillaceae</taxon>
        <taxon>Lacticaseibacillus</taxon>
    </lineage>
</organism>
<proteinExistence type="predicted"/>
<keyword evidence="1" id="KW-1133">Transmembrane helix</keyword>
<feature type="transmembrane region" description="Helical" evidence="1">
    <location>
        <begin position="61"/>
        <end position="81"/>
    </location>
</feature>
<name>A0ABW4BEP6_9LACO</name>
<comment type="caution">
    <text evidence="2">The sequence shown here is derived from an EMBL/GenBank/DDBJ whole genome shotgun (WGS) entry which is preliminary data.</text>
</comment>
<protein>
    <submittedName>
        <fullName evidence="2">Uncharacterized protein</fullName>
    </submittedName>
</protein>
<accession>A0ABW4BEP6</accession>
<gene>
    <name evidence="2" type="ORF">ACFQ41_06495</name>
</gene>
<keyword evidence="3" id="KW-1185">Reference proteome</keyword>
<keyword evidence="1" id="KW-0812">Transmembrane</keyword>
<evidence type="ECO:0000313" key="3">
    <source>
        <dbReference type="Proteomes" id="UP001597199"/>
    </source>
</evidence>
<evidence type="ECO:0000313" key="2">
    <source>
        <dbReference type="EMBL" id="MFD1398954.1"/>
    </source>
</evidence>
<dbReference type="EMBL" id="JBHTOA010000025">
    <property type="protein sequence ID" value="MFD1398954.1"/>
    <property type="molecule type" value="Genomic_DNA"/>
</dbReference>
<keyword evidence="1" id="KW-0472">Membrane</keyword>